<dbReference type="Proteomes" id="UP001150569">
    <property type="component" value="Unassembled WGS sequence"/>
</dbReference>
<evidence type="ECO:0000313" key="7">
    <source>
        <dbReference type="Proteomes" id="UP001150569"/>
    </source>
</evidence>
<dbReference type="EMBL" id="JANBPT010000519">
    <property type="protein sequence ID" value="KAJ1918044.1"/>
    <property type="molecule type" value="Genomic_DNA"/>
</dbReference>
<comment type="subcellular location">
    <subcellularLocation>
        <location evidence="1">Nucleus</location>
    </subcellularLocation>
</comment>
<dbReference type="GO" id="GO:0005634">
    <property type="term" value="C:nucleus"/>
    <property type="evidence" value="ECO:0007669"/>
    <property type="project" value="UniProtKB-SubCell"/>
</dbReference>
<evidence type="ECO:0000259" key="5">
    <source>
        <dbReference type="Pfam" id="PF10187"/>
    </source>
</evidence>
<feature type="region of interest" description="Disordered" evidence="4">
    <location>
        <begin position="233"/>
        <end position="252"/>
    </location>
</feature>
<protein>
    <recommendedName>
        <fullName evidence="5">FAM192A/Fyv6 N-terminal domain-containing protein</fullName>
    </recommendedName>
</protein>
<feature type="domain" description="FAM192A/Fyv6 N-terminal" evidence="5">
    <location>
        <begin position="10"/>
        <end position="110"/>
    </location>
</feature>
<evidence type="ECO:0000313" key="6">
    <source>
        <dbReference type="EMBL" id="KAJ1918044.1"/>
    </source>
</evidence>
<gene>
    <name evidence="6" type="ORF">IWQ60_007606</name>
</gene>
<feature type="region of interest" description="Disordered" evidence="4">
    <location>
        <begin position="13"/>
        <end position="45"/>
    </location>
</feature>
<dbReference type="PANTHER" id="PTHR13495">
    <property type="entry name" value="NEFA-INTERACTING NUCLEAR PROTEIN NIP30"/>
    <property type="match status" value="1"/>
</dbReference>
<name>A0A9W8A2Y2_9FUNG</name>
<proteinExistence type="predicted"/>
<feature type="compositionally biased region" description="Basic and acidic residues" evidence="4">
    <location>
        <begin position="17"/>
        <end position="34"/>
    </location>
</feature>
<dbReference type="OrthoDB" id="75720at2759"/>
<feature type="region of interest" description="Disordered" evidence="4">
    <location>
        <begin position="169"/>
        <end position="226"/>
    </location>
</feature>
<evidence type="ECO:0000256" key="2">
    <source>
        <dbReference type="ARBA" id="ARBA00023242"/>
    </source>
</evidence>
<accession>A0A9W8A2Y2</accession>
<sequence length="252" mass="27705">MDGYKFTRSFVSEAELEEQRAQRSKAWEKAHAGDAEPQQEQVYDPRTLYERLQENKRLKQEQYEEAKRPSNLIPKLKDDELDFLKKLDEQEDTEEGEKMRQEREALAQFRREVREVGQSAIAISTLAPTADDVPKKFVETPVLANSITKPTVKRSRPIDLLQGAVRLAKRPSLSEPDASVSASAAPTEVSATVSPQLAHGSEASTPLKPSVNEIGPTGTSPSIAADHDLHALLGGYCDSDSDSDETGSSGSV</sequence>
<dbReference type="PANTHER" id="PTHR13495:SF0">
    <property type="entry name" value="PSME3-INTERACTING PROTEIN"/>
    <property type="match status" value="1"/>
</dbReference>
<evidence type="ECO:0000256" key="4">
    <source>
        <dbReference type="SAM" id="MobiDB-lite"/>
    </source>
</evidence>
<keyword evidence="2" id="KW-0539">Nucleus</keyword>
<reference evidence="6" key="1">
    <citation type="submission" date="2022-07" db="EMBL/GenBank/DDBJ databases">
        <title>Phylogenomic reconstructions and comparative analyses of Kickxellomycotina fungi.</title>
        <authorList>
            <person name="Reynolds N.K."/>
            <person name="Stajich J.E."/>
            <person name="Barry K."/>
            <person name="Grigoriev I.V."/>
            <person name="Crous P."/>
            <person name="Smith M.E."/>
        </authorList>
    </citation>
    <scope>NUCLEOTIDE SEQUENCE</scope>
    <source>
        <strain evidence="6">RSA 861</strain>
    </source>
</reference>
<dbReference type="Pfam" id="PF10187">
    <property type="entry name" value="FAM192A_Fyv6_N"/>
    <property type="match status" value="1"/>
</dbReference>
<keyword evidence="7" id="KW-1185">Reference proteome</keyword>
<comment type="caution">
    <text evidence="6">The sequence shown here is derived from an EMBL/GenBank/DDBJ whole genome shotgun (WGS) entry which is preliminary data.</text>
</comment>
<organism evidence="6 7">
    <name type="scientific">Tieghemiomyces parasiticus</name>
    <dbReference type="NCBI Taxonomy" id="78921"/>
    <lineage>
        <taxon>Eukaryota</taxon>
        <taxon>Fungi</taxon>
        <taxon>Fungi incertae sedis</taxon>
        <taxon>Zoopagomycota</taxon>
        <taxon>Kickxellomycotina</taxon>
        <taxon>Dimargaritomycetes</taxon>
        <taxon>Dimargaritales</taxon>
        <taxon>Dimargaritaceae</taxon>
        <taxon>Tieghemiomyces</taxon>
    </lineage>
</organism>
<evidence type="ECO:0000256" key="3">
    <source>
        <dbReference type="SAM" id="Coils"/>
    </source>
</evidence>
<dbReference type="InterPro" id="IPR019331">
    <property type="entry name" value="FAM192A/Fyv6_N"/>
</dbReference>
<keyword evidence="3" id="KW-0175">Coiled coil</keyword>
<feature type="coiled-coil region" evidence="3">
    <location>
        <begin position="49"/>
        <end position="104"/>
    </location>
</feature>
<feature type="compositionally biased region" description="Polar residues" evidence="4">
    <location>
        <begin position="180"/>
        <end position="195"/>
    </location>
</feature>
<dbReference type="InterPro" id="IPR039845">
    <property type="entry name" value="FAM192A"/>
</dbReference>
<evidence type="ECO:0000256" key="1">
    <source>
        <dbReference type="ARBA" id="ARBA00004123"/>
    </source>
</evidence>
<dbReference type="AlphaFoldDB" id="A0A9W8A2Y2"/>